<dbReference type="EMBL" id="MUAL01000056">
    <property type="protein sequence ID" value="OOR21926.1"/>
    <property type="molecule type" value="Genomic_DNA"/>
</dbReference>
<comment type="caution">
    <text evidence="2">The sequence shown here is derived from an EMBL/GenBank/DDBJ whole genome shotgun (WGS) entry which is preliminary data.</text>
</comment>
<dbReference type="AlphaFoldDB" id="A0A1S9UI71"/>
<feature type="signal peptide" evidence="1">
    <location>
        <begin position="1"/>
        <end position="28"/>
    </location>
</feature>
<feature type="chain" id="PRO_5012074663" evidence="1">
    <location>
        <begin position="29"/>
        <end position="81"/>
    </location>
</feature>
<gene>
    <name evidence="2" type="ORF">BW892_21330</name>
</gene>
<evidence type="ECO:0000256" key="1">
    <source>
        <dbReference type="SAM" id="SignalP"/>
    </source>
</evidence>
<sequence>MKKYVGKALILMMSVLLFFQQFAISAVAATSEVPNLEVNFKALQQEVLSGKKADFELDVKVTGSQTTLTNGEIVVNLPKHA</sequence>
<protein>
    <submittedName>
        <fullName evidence="2">Uncharacterized protein</fullName>
    </submittedName>
</protein>
<name>A0A1S9UI71_BACCE</name>
<organism evidence="2 3">
    <name type="scientific">Bacillus cereus</name>
    <dbReference type="NCBI Taxonomy" id="1396"/>
    <lineage>
        <taxon>Bacteria</taxon>
        <taxon>Bacillati</taxon>
        <taxon>Bacillota</taxon>
        <taxon>Bacilli</taxon>
        <taxon>Bacillales</taxon>
        <taxon>Bacillaceae</taxon>
        <taxon>Bacillus</taxon>
        <taxon>Bacillus cereus group</taxon>
    </lineage>
</organism>
<evidence type="ECO:0000313" key="2">
    <source>
        <dbReference type="EMBL" id="OOR21926.1"/>
    </source>
</evidence>
<proteinExistence type="predicted"/>
<dbReference type="Proteomes" id="UP000191124">
    <property type="component" value="Unassembled WGS sequence"/>
</dbReference>
<reference evidence="2 3" key="1">
    <citation type="submission" date="2017-01" db="EMBL/GenBank/DDBJ databases">
        <title>Bacillus cereus isolates.</title>
        <authorList>
            <person name="Beno S.M."/>
        </authorList>
    </citation>
    <scope>NUCLEOTIDE SEQUENCE [LARGE SCALE GENOMIC DNA]</scope>
    <source>
        <strain evidence="2 3">FSL M7-1219</strain>
    </source>
</reference>
<keyword evidence="1" id="KW-0732">Signal</keyword>
<accession>A0A1S9UI71</accession>
<evidence type="ECO:0000313" key="3">
    <source>
        <dbReference type="Proteomes" id="UP000191124"/>
    </source>
</evidence>
<dbReference type="RefSeq" id="WP_078181486.1">
    <property type="nucleotide sequence ID" value="NZ_MUAL01000056.1"/>
</dbReference>